<dbReference type="Proteomes" id="UP000320496">
    <property type="component" value="Chromosome"/>
</dbReference>
<feature type="region of interest" description="Disordered" evidence="2">
    <location>
        <begin position="39"/>
        <end position="125"/>
    </location>
</feature>
<feature type="coiled-coil region" evidence="1">
    <location>
        <begin position="195"/>
        <end position="222"/>
    </location>
</feature>
<sequence>MLVNCPQCHYVMNVDDQLIATYGGVTCPQCHTAIAVQAAPPQAAPPQPPQAPPPQPGQYQQPPQPMPGQPGGMPAQGGAAVPSQPMPGYPQQPHAPQPGAQQPYPQQPAVQPGMPQPAATPYAGRRSSQQKTVLFASLGGGALLLMVAVGAIAVMSGGSPEEKVAGDGNAAAAEDSGEDSGGESSSGPMSIQERIASRQNEIASLKVTVAELESELTQVNGRIRQLVDYEPTSLDASNQMTSPQPNRSGRDMKASGASGSGTTIVIQQSTVQQQKSSQQQHQSSGQGEGAAQLDPQAVLVELNHERGELSAEKTRLERELESRQNLLSMLQSWTSPHFVLGSRQSPNVVGLRMTGSNYVVVAQARGAEQVPWAVAAARKSQVPRVGLRKAQELARQIYDTVELNEPIPTSMSTQIDESIWRSWQFVGVEPDVPVDFAVFHSSRWNSQQVGVLREVRDDAMVIRRLAKEDESIRRSDIQLGSLWVANGREVASAIEVGDSFLDYALLNVAQKLSFREGERGFVRVAIHANIDRLVKDFESGTNTELFRIHYGNEFRHFAPRPGRGLDGGGTGFRRDVVENQVRPTQMLRGIARALEDDIYSKLVEVGIPVVEREYGEQLKLEQSYKHVSDIREFAKLADATHMLICELDDSLAGGRYRLTVRLTDLSNGVALWSGSDDETIPVIRDANPFVLQTGDPVLMKPVPPEEGEEINLDFLPFESPMRAPFVGAAESRLPREPLVLLEARLPDALVYRPLFSRQTYTVPSTAFEPDIVAGTSAKQLNESAIRGQLLRYIVWRLARRALTPAGRVVQVTDDGRSADINLGRRFGIKNGDTLRVLRETHSTAGGETSVQLGPREMLLPARLTVSNVLEDSSRVNISHNEFEGGWGLDEYRPQVGDVVVSRVEPRRDIVIFPPGWTEPAGVFLKQKLQWANPNHRSGHIQNVLQVGRTIQEKLALGMKEIAPVKTGALRLTRSRNVDADATLAEAGKSGATHVLGGELEWVSANRFRCTMKLRELEYTGSRWAFGDSLETVEFEIGDGEW</sequence>
<feature type="compositionally biased region" description="Low complexity" evidence="2">
    <location>
        <begin position="267"/>
        <end position="285"/>
    </location>
</feature>
<dbReference type="OrthoDB" id="92372at203682"/>
<keyword evidence="5" id="KW-1185">Reference proteome</keyword>
<proteinExistence type="predicted"/>
<feature type="compositionally biased region" description="Low complexity" evidence="2">
    <location>
        <begin position="97"/>
        <end position="113"/>
    </location>
</feature>
<keyword evidence="3" id="KW-0472">Membrane</keyword>
<keyword evidence="1" id="KW-0175">Coiled coil</keyword>
<feature type="coiled-coil region" evidence="1">
    <location>
        <begin position="299"/>
        <end position="326"/>
    </location>
</feature>
<dbReference type="EMBL" id="CP036275">
    <property type="protein sequence ID" value="QDU36253.1"/>
    <property type="molecule type" value="Genomic_DNA"/>
</dbReference>
<evidence type="ECO:0000313" key="4">
    <source>
        <dbReference type="EMBL" id="QDU36253.1"/>
    </source>
</evidence>
<feature type="region of interest" description="Disordered" evidence="2">
    <location>
        <begin position="230"/>
        <end position="291"/>
    </location>
</feature>
<keyword evidence="3" id="KW-0812">Transmembrane</keyword>
<feature type="compositionally biased region" description="Pro residues" evidence="2">
    <location>
        <begin position="42"/>
        <end position="68"/>
    </location>
</feature>
<evidence type="ECO:0000256" key="3">
    <source>
        <dbReference type="SAM" id="Phobius"/>
    </source>
</evidence>
<reference evidence="4 5" key="1">
    <citation type="submission" date="2019-02" db="EMBL/GenBank/DDBJ databases">
        <title>Deep-cultivation of Planctomycetes and their phenomic and genomic characterization uncovers novel biology.</title>
        <authorList>
            <person name="Wiegand S."/>
            <person name="Jogler M."/>
            <person name="Boedeker C."/>
            <person name="Pinto D."/>
            <person name="Vollmers J."/>
            <person name="Rivas-Marin E."/>
            <person name="Kohn T."/>
            <person name="Peeters S.H."/>
            <person name="Heuer A."/>
            <person name="Rast P."/>
            <person name="Oberbeckmann S."/>
            <person name="Bunk B."/>
            <person name="Jeske O."/>
            <person name="Meyerdierks A."/>
            <person name="Storesund J.E."/>
            <person name="Kallscheuer N."/>
            <person name="Luecker S."/>
            <person name="Lage O.M."/>
            <person name="Pohl T."/>
            <person name="Merkel B.J."/>
            <person name="Hornburger P."/>
            <person name="Mueller R.-W."/>
            <person name="Bruemmer F."/>
            <person name="Labrenz M."/>
            <person name="Spormann A.M."/>
            <person name="Op den Camp H."/>
            <person name="Overmann J."/>
            <person name="Amann R."/>
            <person name="Jetten M.S.M."/>
            <person name="Mascher T."/>
            <person name="Medema M.H."/>
            <person name="Devos D.P."/>
            <person name="Kaster A.-K."/>
            <person name="Ovreas L."/>
            <person name="Rohde M."/>
            <person name="Galperin M.Y."/>
            <person name="Jogler C."/>
        </authorList>
    </citation>
    <scope>NUCLEOTIDE SEQUENCE [LARGE SCALE GENOMIC DNA]</scope>
    <source>
        <strain evidence="4 5">Mal4</strain>
    </source>
</reference>
<protein>
    <submittedName>
        <fullName evidence="4">Uncharacterized protein</fullName>
    </submittedName>
</protein>
<evidence type="ECO:0000256" key="1">
    <source>
        <dbReference type="SAM" id="Coils"/>
    </source>
</evidence>
<feature type="transmembrane region" description="Helical" evidence="3">
    <location>
        <begin position="133"/>
        <end position="155"/>
    </location>
</feature>
<evidence type="ECO:0000256" key="2">
    <source>
        <dbReference type="SAM" id="MobiDB-lite"/>
    </source>
</evidence>
<keyword evidence="3" id="KW-1133">Transmembrane helix</keyword>
<dbReference type="KEGG" id="mri:Mal4_05370"/>
<name>A0A517Z1A4_9PLAN</name>
<feature type="compositionally biased region" description="Pro residues" evidence="2">
    <location>
        <begin position="84"/>
        <end position="96"/>
    </location>
</feature>
<accession>A0A517Z1A4</accession>
<feature type="compositionally biased region" description="Polar residues" evidence="2">
    <location>
        <begin position="234"/>
        <end position="247"/>
    </location>
</feature>
<feature type="region of interest" description="Disordered" evidence="2">
    <location>
        <begin position="159"/>
        <end position="191"/>
    </location>
</feature>
<gene>
    <name evidence="4" type="ORF">Mal4_05370</name>
</gene>
<organism evidence="4 5">
    <name type="scientific">Maioricimonas rarisocia</name>
    <dbReference type="NCBI Taxonomy" id="2528026"/>
    <lineage>
        <taxon>Bacteria</taxon>
        <taxon>Pseudomonadati</taxon>
        <taxon>Planctomycetota</taxon>
        <taxon>Planctomycetia</taxon>
        <taxon>Planctomycetales</taxon>
        <taxon>Planctomycetaceae</taxon>
        <taxon>Maioricimonas</taxon>
    </lineage>
</organism>
<evidence type="ECO:0000313" key="5">
    <source>
        <dbReference type="Proteomes" id="UP000320496"/>
    </source>
</evidence>
<dbReference type="AlphaFoldDB" id="A0A517Z1A4"/>